<evidence type="ECO:0000256" key="3">
    <source>
        <dbReference type="ARBA" id="ARBA00022723"/>
    </source>
</evidence>
<evidence type="ECO:0000256" key="1">
    <source>
        <dbReference type="ARBA" id="ARBA00022438"/>
    </source>
</evidence>
<evidence type="ECO:0000256" key="2">
    <source>
        <dbReference type="ARBA" id="ARBA00022670"/>
    </source>
</evidence>
<sequence>MASPVLAQQQPAISAEAISADTRTLADDSFLGRAPGTAGEQLTIDWLVQRLQSLGLEPAGPDGSWTQVVPLVRTQLVDGNLSIVTRAGERQLARPDDIYVSTVHPVDHLRIDQAPIIFVGHGVTAPEQDWDDFKGVDVRGKVVVFLVNDPDFSAAEGEDAFGRFGGTRMTYYGRWTYKFEEAARRGAIAALIVHDTPGAGYGWDTVKAPAGENYDIVRPKPNDRVLLQGWLSGQAAVDLFAASGLDLDVMRRAARSRAFQPVELTGQRFSAQMSVAQSRVESRNVLARIAGATRPGEVVIYGAHWDAYGVGAPAEDGTTVRAGANDDALGVAGLLEIARLIKAGPPLARTVAFGFWTAEERGLLGSEYFAASAVIPSETIVANVTLDIMNTGGPSRDVMLVGHGQNELEQDLARAAAAQGRRVTPETLPERGLFYRADHFPLARRGVPTLLFMQISGAPDLVEGGREAGEAWLAGYMRCYHQTCDRWTPDLDWRGVEQDVALAYTVGTGIANSDRWPEWSPTSEFARLRPPR</sequence>
<dbReference type="Pfam" id="PF04389">
    <property type="entry name" value="Peptidase_M28"/>
    <property type="match status" value="1"/>
</dbReference>
<keyword evidence="3" id="KW-0479">Metal-binding</keyword>
<keyword evidence="2" id="KW-0645">Protease</keyword>
<dbReference type="KEGG" id="slan:GV829_09600"/>
<proteinExistence type="predicted"/>
<keyword evidence="4" id="KW-0732">Signal</keyword>
<protein>
    <submittedName>
        <fullName evidence="8">M20/M25/M40 family metallo-hydrolase</fullName>
    </submittedName>
</protein>
<dbReference type="Gene3D" id="3.50.30.30">
    <property type="match status" value="1"/>
</dbReference>
<evidence type="ECO:0000259" key="7">
    <source>
        <dbReference type="Pfam" id="PF04389"/>
    </source>
</evidence>
<gene>
    <name evidence="8" type="ORF">GV829_09600</name>
</gene>
<keyword evidence="6" id="KW-0862">Zinc</keyword>
<dbReference type="InterPro" id="IPR046450">
    <property type="entry name" value="PA_dom_sf"/>
</dbReference>
<dbReference type="EMBL" id="CP053015">
    <property type="protein sequence ID" value="QJQ33690.1"/>
    <property type="molecule type" value="Genomic_DNA"/>
</dbReference>
<evidence type="ECO:0000256" key="5">
    <source>
        <dbReference type="ARBA" id="ARBA00022801"/>
    </source>
</evidence>
<dbReference type="SUPFAM" id="SSF52025">
    <property type="entry name" value="PA domain"/>
    <property type="match status" value="1"/>
</dbReference>
<evidence type="ECO:0000313" key="9">
    <source>
        <dbReference type="Proteomes" id="UP000503018"/>
    </source>
</evidence>
<evidence type="ECO:0000256" key="6">
    <source>
        <dbReference type="ARBA" id="ARBA00022833"/>
    </source>
</evidence>
<name>A0A6M4AZ88_9SPHN</name>
<dbReference type="InterPro" id="IPR045175">
    <property type="entry name" value="M28_fam"/>
</dbReference>
<keyword evidence="1" id="KW-0031">Aminopeptidase</keyword>
<dbReference type="GO" id="GO:0006508">
    <property type="term" value="P:proteolysis"/>
    <property type="evidence" value="ECO:0007669"/>
    <property type="project" value="UniProtKB-KW"/>
</dbReference>
<evidence type="ECO:0000256" key="4">
    <source>
        <dbReference type="ARBA" id="ARBA00022729"/>
    </source>
</evidence>
<dbReference type="InterPro" id="IPR007484">
    <property type="entry name" value="Peptidase_M28"/>
</dbReference>
<organism evidence="8 9">
    <name type="scientific">Sphingomonas lacunae</name>
    <dbReference type="NCBI Taxonomy" id="2698828"/>
    <lineage>
        <taxon>Bacteria</taxon>
        <taxon>Pseudomonadati</taxon>
        <taxon>Pseudomonadota</taxon>
        <taxon>Alphaproteobacteria</taxon>
        <taxon>Sphingomonadales</taxon>
        <taxon>Sphingomonadaceae</taxon>
        <taxon>Sphingomonas</taxon>
    </lineage>
</organism>
<keyword evidence="5 8" id="KW-0378">Hydrolase</keyword>
<evidence type="ECO:0000313" key="8">
    <source>
        <dbReference type="EMBL" id="QJQ33690.1"/>
    </source>
</evidence>
<accession>A0A6M4AZ88</accession>
<dbReference type="Gene3D" id="3.40.630.10">
    <property type="entry name" value="Zn peptidases"/>
    <property type="match status" value="1"/>
</dbReference>
<dbReference type="GO" id="GO:0004177">
    <property type="term" value="F:aminopeptidase activity"/>
    <property type="evidence" value="ECO:0007669"/>
    <property type="project" value="UniProtKB-KW"/>
</dbReference>
<dbReference type="SUPFAM" id="SSF53187">
    <property type="entry name" value="Zn-dependent exopeptidases"/>
    <property type="match status" value="1"/>
</dbReference>
<keyword evidence="9" id="KW-1185">Reference proteome</keyword>
<dbReference type="PANTHER" id="PTHR12147">
    <property type="entry name" value="METALLOPEPTIDASE M28 FAMILY MEMBER"/>
    <property type="match status" value="1"/>
</dbReference>
<feature type="domain" description="Peptidase M28" evidence="7">
    <location>
        <begin position="284"/>
        <end position="496"/>
    </location>
</feature>
<dbReference type="AlphaFoldDB" id="A0A6M4AZ88"/>
<dbReference type="PANTHER" id="PTHR12147:SF56">
    <property type="entry name" value="AMINOPEPTIDASE YDR415C-RELATED"/>
    <property type="match status" value="1"/>
</dbReference>
<reference evidence="8 9" key="1">
    <citation type="submission" date="2020-01" db="EMBL/GenBank/DDBJ databases">
        <title>Sphingomonas sp. strain CSW-10.</title>
        <authorList>
            <person name="Chen W.-M."/>
        </authorList>
    </citation>
    <scope>NUCLEOTIDE SEQUENCE [LARGE SCALE GENOMIC DNA]</scope>
    <source>
        <strain evidence="8 9">CSW-10</strain>
    </source>
</reference>
<dbReference type="Proteomes" id="UP000503018">
    <property type="component" value="Chromosome"/>
</dbReference>
<dbReference type="GO" id="GO:0046872">
    <property type="term" value="F:metal ion binding"/>
    <property type="evidence" value="ECO:0007669"/>
    <property type="project" value="UniProtKB-KW"/>
</dbReference>
<dbReference type="GO" id="GO:0008235">
    <property type="term" value="F:metalloexopeptidase activity"/>
    <property type="evidence" value="ECO:0007669"/>
    <property type="project" value="InterPro"/>
</dbReference>